<dbReference type="GO" id="GO:0008270">
    <property type="term" value="F:zinc ion binding"/>
    <property type="evidence" value="ECO:0007669"/>
    <property type="project" value="UniProtKB-KW"/>
</dbReference>
<name>A0ABD6EYK5_9BILA</name>
<protein>
    <recommendedName>
        <fullName evidence="5">C2H2-type domain-containing protein</fullName>
    </recommendedName>
</protein>
<feature type="domain" description="C2H2-type" evidence="5">
    <location>
        <begin position="73"/>
        <end position="103"/>
    </location>
</feature>
<dbReference type="Proteomes" id="UP001608902">
    <property type="component" value="Unassembled WGS sequence"/>
</dbReference>
<dbReference type="PANTHER" id="PTHR22970">
    <property type="entry name" value="AT-RICH INTERACTIVE DOMAIN-CONTAINING PROTEIN 2"/>
    <property type="match status" value="1"/>
</dbReference>
<gene>
    <name evidence="6" type="ORF">AB6A40_011244</name>
</gene>
<keyword evidence="3" id="KW-0539">Nucleus</keyword>
<evidence type="ECO:0000259" key="5">
    <source>
        <dbReference type="PROSITE" id="PS50157"/>
    </source>
</evidence>
<dbReference type="EMBL" id="JBGFUD010018401">
    <property type="protein sequence ID" value="MFH4984535.1"/>
    <property type="molecule type" value="Genomic_DNA"/>
</dbReference>
<keyword evidence="4" id="KW-0863">Zinc-finger</keyword>
<comment type="caution">
    <text evidence="6">The sequence shown here is derived from an EMBL/GenBank/DDBJ whole genome shotgun (WGS) entry which is preliminary data.</text>
</comment>
<dbReference type="InterPro" id="IPR036236">
    <property type="entry name" value="Znf_C2H2_sf"/>
</dbReference>
<evidence type="ECO:0000313" key="7">
    <source>
        <dbReference type="Proteomes" id="UP001608902"/>
    </source>
</evidence>
<evidence type="ECO:0000256" key="4">
    <source>
        <dbReference type="PROSITE-ProRule" id="PRU00042"/>
    </source>
</evidence>
<proteinExistence type="predicted"/>
<keyword evidence="1" id="KW-0805">Transcription regulation</keyword>
<keyword evidence="4" id="KW-0479">Metal-binding</keyword>
<dbReference type="SUPFAM" id="SSF57667">
    <property type="entry name" value="beta-beta-alpha zinc fingers"/>
    <property type="match status" value="1"/>
</dbReference>
<dbReference type="InterPro" id="IPR013087">
    <property type="entry name" value="Znf_C2H2_type"/>
</dbReference>
<accession>A0ABD6EYK5</accession>
<dbReference type="PANTHER" id="PTHR22970:SF14">
    <property type="entry name" value="AT-RICH INTERACTIVE DOMAIN-CONTAINING PROTEIN 2"/>
    <property type="match status" value="1"/>
</dbReference>
<organism evidence="6 7">
    <name type="scientific">Gnathostoma spinigerum</name>
    <dbReference type="NCBI Taxonomy" id="75299"/>
    <lineage>
        <taxon>Eukaryota</taxon>
        <taxon>Metazoa</taxon>
        <taxon>Ecdysozoa</taxon>
        <taxon>Nematoda</taxon>
        <taxon>Chromadorea</taxon>
        <taxon>Rhabditida</taxon>
        <taxon>Spirurina</taxon>
        <taxon>Gnathostomatomorpha</taxon>
        <taxon>Gnathostomatoidea</taxon>
        <taxon>Gnathostomatidae</taxon>
        <taxon>Gnathostoma</taxon>
    </lineage>
</organism>
<dbReference type="Gene3D" id="3.30.160.60">
    <property type="entry name" value="Classic Zinc Finger"/>
    <property type="match status" value="1"/>
</dbReference>
<dbReference type="InterPro" id="IPR052406">
    <property type="entry name" value="Chromatin_Remodeling_Comp"/>
</dbReference>
<evidence type="ECO:0000256" key="2">
    <source>
        <dbReference type="ARBA" id="ARBA00023163"/>
    </source>
</evidence>
<dbReference type="PROSITE" id="PS50157">
    <property type="entry name" value="ZINC_FINGER_C2H2_2"/>
    <property type="match status" value="1"/>
</dbReference>
<evidence type="ECO:0000256" key="1">
    <source>
        <dbReference type="ARBA" id="ARBA00023015"/>
    </source>
</evidence>
<evidence type="ECO:0000313" key="6">
    <source>
        <dbReference type="EMBL" id="MFH4984535.1"/>
    </source>
</evidence>
<keyword evidence="2" id="KW-0804">Transcription</keyword>
<keyword evidence="7" id="KW-1185">Reference proteome</keyword>
<sequence length="221" mass="24700">MNGTTHYSLPSDHTDSLATVVSESEDCDTRCSPSSSCHCSSVCLKRRKPSTVRNFHRQEQAIASTSAAPVVEYLCEWNGCGRPFSSASSVLYHCTKEHIGHEQAIQCHWPKCDATVRAHWSMVTHLQDHHCNDPALQSAAKRRREGFGTPLGPVNPERPIEVQQHPGYSKNAAIEAIRRHAFNYLPRDITDDPEGPVTKSIRLTSCLILRNLARYSPDGRR</sequence>
<reference evidence="6 7" key="1">
    <citation type="submission" date="2024-08" db="EMBL/GenBank/DDBJ databases">
        <title>Gnathostoma spinigerum genome.</title>
        <authorList>
            <person name="Gonzalez-Bertolin B."/>
            <person name="Monzon S."/>
            <person name="Zaballos A."/>
            <person name="Jimenez P."/>
            <person name="Dekumyoy P."/>
            <person name="Varona S."/>
            <person name="Cuesta I."/>
            <person name="Sumanam S."/>
            <person name="Adisakwattana P."/>
            <person name="Gasser R.B."/>
            <person name="Hernandez-Gonzalez A."/>
            <person name="Young N.D."/>
            <person name="Perteguer M.J."/>
        </authorList>
    </citation>
    <scope>NUCLEOTIDE SEQUENCE [LARGE SCALE GENOMIC DNA]</scope>
    <source>
        <strain evidence="6">AL3</strain>
        <tissue evidence="6">Liver</tissue>
    </source>
</reference>
<dbReference type="SMART" id="SM00355">
    <property type="entry name" value="ZnF_C2H2"/>
    <property type="match status" value="2"/>
</dbReference>
<dbReference type="PROSITE" id="PS00028">
    <property type="entry name" value="ZINC_FINGER_C2H2_1"/>
    <property type="match status" value="2"/>
</dbReference>
<evidence type="ECO:0000256" key="3">
    <source>
        <dbReference type="ARBA" id="ARBA00023242"/>
    </source>
</evidence>
<dbReference type="AlphaFoldDB" id="A0ABD6EYK5"/>
<keyword evidence="4" id="KW-0862">Zinc</keyword>